<evidence type="ECO:0000313" key="4">
    <source>
        <dbReference type="Proteomes" id="UP000013750"/>
    </source>
</evidence>
<dbReference type="OrthoDB" id="1045432at2"/>
<dbReference type="AlphaFoldDB" id="R2Y4N8"/>
<dbReference type="eggNOG" id="COG3723">
    <property type="taxonomic scope" value="Bacteria"/>
</dbReference>
<dbReference type="EMBL" id="AJDQ01000006">
    <property type="protein sequence ID" value="EOI57297.1"/>
    <property type="molecule type" value="Genomic_DNA"/>
</dbReference>
<dbReference type="GO" id="GO:0006259">
    <property type="term" value="P:DNA metabolic process"/>
    <property type="evidence" value="ECO:0007669"/>
    <property type="project" value="InterPro"/>
</dbReference>
<dbReference type="HOGENOM" id="CLU_072032_0_0_9"/>
<proteinExistence type="predicted"/>
<dbReference type="Proteomes" id="UP000013750">
    <property type="component" value="Unassembled WGS sequence"/>
</dbReference>
<dbReference type="Proteomes" id="UP000014160">
    <property type="component" value="Unassembled WGS sequence"/>
</dbReference>
<feature type="compositionally biased region" description="Acidic residues" evidence="1">
    <location>
        <begin position="281"/>
        <end position="290"/>
    </location>
</feature>
<feature type="region of interest" description="Disordered" evidence="1">
    <location>
        <begin position="248"/>
        <end position="290"/>
    </location>
</feature>
<name>R2Y4N8_9ENTE</name>
<evidence type="ECO:0000313" key="2">
    <source>
        <dbReference type="EMBL" id="EOI57297.1"/>
    </source>
</evidence>
<dbReference type="PATRIC" id="fig|1158614.3.peg.1525"/>
<dbReference type="RefSeq" id="WP_010779928.1">
    <property type="nucleotide sequence ID" value="NZ_ASWH01000001.1"/>
</dbReference>
<dbReference type="GO" id="GO:0003677">
    <property type="term" value="F:DNA binding"/>
    <property type="evidence" value="ECO:0007669"/>
    <property type="project" value="InterPro"/>
</dbReference>
<comment type="caution">
    <text evidence="2">The sequence shown here is derived from an EMBL/GenBank/DDBJ whole genome shotgun (WGS) entry which is preliminary data.</text>
</comment>
<protein>
    <submittedName>
        <fullName evidence="2">Phage RecT family recombinase</fullName>
    </submittedName>
</protein>
<dbReference type="Pfam" id="PF03837">
    <property type="entry name" value="RecT"/>
    <property type="match status" value="1"/>
</dbReference>
<accession>R2Y4N8</accession>
<sequence length="290" mass="32667">MTNQNTPALLQKDITDQVNQKVAAMQNEGLSLPQNYSPANALKSAFFAMTNSSSGNLLEKCTKESIANSLLDMVVQGLNPSKTQCYFIPYGQTLKLTRSYFGTQTVLKKLKEVKDIWANVIYQGDEFDIEIIDGRETLKNHKTTFSNRDNEIIGAYCIIEKADGERVLTTMTKKEIDKSWSKAKTKNVQNDFPQEMAKRTVINRAAKAFVNTSDDSDLLIEAINNTTANEYQDENERKEAEIIDEIDQKANSEVFDPKPVDIIDDSQINNEPEQSPYIEPDQAEDADPYA</sequence>
<keyword evidence="5" id="KW-1185">Reference proteome</keyword>
<gene>
    <name evidence="3" type="ORF">I592_02456</name>
    <name evidence="2" type="ORF">UKC_01511</name>
</gene>
<evidence type="ECO:0000256" key="1">
    <source>
        <dbReference type="SAM" id="MobiDB-lite"/>
    </source>
</evidence>
<reference evidence="2 4" key="1">
    <citation type="submission" date="2013-02" db="EMBL/GenBank/DDBJ databases">
        <title>The Genome Sequence of Enterococcus gilvus ATCC BAA-350.</title>
        <authorList>
            <consortium name="The Broad Institute Genome Sequencing Platform"/>
            <consortium name="The Broad Institute Genome Sequencing Center for Infectious Disease"/>
            <person name="Earl A.M."/>
            <person name="Gilmore M.S."/>
            <person name="Lebreton F."/>
            <person name="Walker B."/>
            <person name="Young S.K."/>
            <person name="Zeng Q."/>
            <person name="Gargeya S."/>
            <person name="Fitzgerald M."/>
            <person name="Haas B."/>
            <person name="Abouelleil A."/>
            <person name="Alvarado L."/>
            <person name="Arachchi H.M."/>
            <person name="Berlin A.M."/>
            <person name="Chapman S.B."/>
            <person name="Dewar J."/>
            <person name="Goldberg J."/>
            <person name="Griggs A."/>
            <person name="Gujja S."/>
            <person name="Hansen M."/>
            <person name="Howarth C."/>
            <person name="Imamovic A."/>
            <person name="Larimer J."/>
            <person name="McCowan C."/>
            <person name="Murphy C."/>
            <person name="Neiman D."/>
            <person name="Pearson M."/>
            <person name="Priest M."/>
            <person name="Roberts A."/>
            <person name="Saif S."/>
            <person name="Shea T."/>
            <person name="Sisk P."/>
            <person name="Sykes S."/>
            <person name="Wortman J."/>
            <person name="Nusbaum C."/>
            <person name="Birren B."/>
        </authorList>
    </citation>
    <scope>NUCLEOTIDE SEQUENCE [LARGE SCALE GENOMIC DNA]</scope>
    <source>
        <strain evidence="2 4">ATCC BAA-350</strain>
    </source>
</reference>
<reference evidence="3 5" key="2">
    <citation type="submission" date="2013-03" db="EMBL/GenBank/DDBJ databases">
        <title>The Genome Sequence of Enterococcus gilvus ATCC BAA-350 (PacBio/Illumina hybrid assembly).</title>
        <authorList>
            <consortium name="The Broad Institute Genomics Platform"/>
            <consortium name="The Broad Institute Genome Sequencing Center for Infectious Disease"/>
            <person name="Earl A."/>
            <person name="Russ C."/>
            <person name="Gilmore M."/>
            <person name="Surin D."/>
            <person name="Walker B."/>
            <person name="Young S."/>
            <person name="Zeng Q."/>
            <person name="Gargeya S."/>
            <person name="Fitzgerald M."/>
            <person name="Haas B."/>
            <person name="Abouelleil A."/>
            <person name="Allen A.W."/>
            <person name="Alvarado L."/>
            <person name="Arachchi H.M."/>
            <person name="Berlin A.M."/>
            <person name="Chapman S.B."/>
            <person name="Gainer-Dewar J."/>
            <person name="Goldberg J."/>
            <person name="Griggs A."/>
            <person name="Gujja S."/>
            <person name="Hansen M."/>
            <person name="Howarth C."/>
            <person name="Imamovic A."/>
            <person name="Ireland A."/>
            <person name="Larimer J."/>
            <person name="McCowan C."/>
            <person name="Murphy C."/>
            <person name="Pearson M."/>
            <person name="Poon T.W."/>
            <person name="Priest M."/>
            <person name="Roberts A."/>
            <person name="Saif S."/>
            <person name="Shea T."/>
            <person name="Sisk P."/>
            <person name="Sykes S."/>
            <person name="Wortman J."/>
            <person name="Nusbaum C."/>
            <person name="Birren B."/>
        </authorList>
    </citation>
    <scope>NUCLEOTIDE SEQUENCE [LARGE SCALE GENOMIC DNA]</scope>
    <source>
        <strain evidence="3 5">ATCC BAA-350</strain>
    </source>
</reference>
<evidence type="ECO:0000313" key="5">
    <source>
        <dbReference type="Proteomes" id="UP000014160"/>
    </source>
</evidence>
<dbReference type="EMBL" id="ASWH01000001">
    <property type="protein sequence ID" value="EOW83129.1"/>
    <property type="molecule type" value="Genomic_DNA"/>
</dbReference>
<dbReference type="InterPro" id="IPR018330">
    <property type="entry name" value="RecT_fam"/>
</dbReference>
<feature type="compositionally biased region" description="Basic and acidic residues" evidence="1">
    <location>
        <begin position="248"/>
        <end position="261"/>
    </location>
</feature>
<evidence type="ECO:0000313" key="3">
    <source>
        <dbReference type="EMBL" id="EOW83129.1"/>
    </source>
</evidence>
<organism evidence="2 4">
    <name type="scientific">Enterococcus gilvus ATCC BAA-350</name>
    <dbReference type="NCBI Taxonomy" id="1158614"/>
    <lineage>
        <taxon>Bacteria</taxon>
        <taxon>Bacillati</taxon>
        <taxon>Bacillota</taxon>
        <taxon>Bacilli</taxon>
        <taxon>Lactobacillales</taxon>
        <taxon>Enterococcaceae</taxon>
        <taxon>Enterococcus</taxon>
    </lineage>
</organism>